<dbReference type="RefSeq" id="WP_121155645.1">
    <property type="nucleotide sequence ID" value="NZ_RBKT01000001.1"/>
</dbReference>
<evidence type="ECO:0000256" key="1">
    <source>
        <dbReference type="SAM" id="MobiDB-lite"/>
    </source>
</evidence>
<dbReference type="OrthoDB" id="3390150at2"/>
<evidence type="ECO:0000313" key="3">
    <source>
        <dbReference type="Proteomes" id="UP000277671"/>
    </source>
</evidence>
<organism evidence="2 3">
    <name type="scientific">Micromonospora pisi</name>
    <dbReference type="NCBI Taxonomy" id="589240"/>
    <lineage>
        <taxon>Bacteria</taxon>
        <taxon>Bacillati</taxon>
        <taxon>Actinomycetota</taxon>
        <taxon>Actinomycetes</taxon>
        <taxon>Micromonosporales</taxon>
        <taxon>Micromonosporaceae</taxon>
        <taxon>Micromonospora</taxon>
    </lineage>
</organism>
<name>A0A495JE57_9ACTN</name>
<dbReference type="AlphaFoldDB" id="A0A495JE57"/>
<dbReference type="EMBL" id="RBKT01000001">
    <property type="protein sequence ID" value="RKR87123.1"/>
    <property type="molecule type" value="Genomic_DNA"/>
</dbReference>
<feature type="region of interest" description="Disordered" evidence="1">
    <location>
        <begin position="89"/>
        <end position="127"/>
    </location>
</feature>
<feature type="compositionally biased region" description="Low complexity" evidence="1">
    <location>
        <begin position="109"/>
        <end position="120"/>
    </location>
</feature>
<keyword evidence="3" id="KW-1185">Reference proteome</keyword>
<protein>
    <submittedName>
        <fullName evidence="2">Uncharacterized protein</fullName>
    </submittedName>
</protein>
<proteinExistence type="predicted"/>
<comment type="caution">
    <text evidence="2">The sequence shown here is derived from an EMBL/GenBank/DDBJ whole genome shotgun (WGS) entry which is preliminary data.</text>
</comment>
<reference evidence="2 3" key="1">
    <citation type="submission" date="2018-10" db="EMBL/GenBank/DDBJ databases">
        <title>Sequencing the genomes of 1000 actinobacteria strains.</title>
        <authorList>
            <person name="Klenk H.-P."/>
        </authorList>
    </citation>
    <scope>NUCLEOTIDE SEQUENCE [LARGE SCALE GENOMIC DNA]</scope>
    <source>
        <strain evidence="2 3">DSM 45175</strain>
    </source>
</reference>
<dbReference type="Proteomes" id="UP000277671">
    <property type="component" value="Unassembled WGS sequence"/>
</dbReference>
<accession>A0A495JE57</accession>
<sequence>MRSSRQIRRNGKVERPFARRFGYETVKEGTGNLVQQAAMGLGALMGLLSSRWGLPATASVITGAIIGNAVGSIGKGFVAATVDHLRERREERAAGPGSAGRTHGGSGTASGSSSEGTVSGLHARRRGSGGFSAGRGQLIAGGGSGGIAGQVISGIERVIEEVEQTARKINAVGTSMWHSQDGMMVLLNGGREDVVRRTHDAMSEARDRMSESAVLLRAAGEDLNAYRASI</sequence>
<gene>
    <name evidence="2" type="ORF">BDK92_1396</name>
</gene>
<evidence type="ECO:0000313" key="2">
    <source>
        <dbReference type="EMBL" id="RKR87123.1"/>
    </source>
</evidence>